<evidence type="ECO:0000256" key="1">
    <source>
        <dbReference type="SAM" id="MobiDB-lite"/>
    </source>
</evidence>
<feature type="region of interest" description="Disordered" evidence="1">
    <location>
        <begin position="392"/>
        <end position="480"/>
    </location>
</feature>
<protein>
    <recommendedName>
        <fullName evidence="4">Retrotransposon gag domain-containing protein</fullName>
    </recommendedName>
</protein>
<evidence type="ECO:0000313" key="2">
    <source>
        <dbReference type="EMBL" id="KAJ0193018.1"/>
    </source>
</evidence>
<dbReference type="Proteomes" id="UP000235145">
    <property type="component" value="Unassembled WGS sequence"/>
</dbReference>
<proteinExistence type="predicted"/>
<organism evidence="2 3">
    <name type="scientific">Lactuca sativa</name>
    <name type="common">Garden lettuce</name>
    <dbReference type="NCBI Taxonomy" id="4236"/>
    <lineage>
        <taxon>Eukaryota</taxon>
        <taxon>Viridiplantae</taxon>
        <taxon>Streptophyta</taxon>
        <taxon>Embryophyta</taxon>
        <taxon>Tracheophyta</taxon>
        <taxon>Spermatophyta</taxon>
        <taxon>Magnoliopsida</taxon>
        <taxon>eudicotyledons</taxon>
        <taxon>Gunneridae</taxon>
        <taxon>Pentapetalae</taxon>
        <taxon>asterids</taxon>
        <taxon>campanulids</taxon>
        <taxon>Asterales</taxon>
        <taxon>Asteraceae</taxon>
        <taxon>Cichorioideae</taxon>
        <taxon>Cichorieae</taxon>
        <taxon>Lactucinae</taxon>
        <taxon>Lactuca</taxon>
    </lineage>
</organism>
<gene>
    <name evidence="2" type="ORF">LSAT_V11C800445720</name>
</gene>
<feature type="region of interest" description="Disordered" evidence="1">
    <location>
        <begin position="211"/>
        <end position="247"/>
    </location>
</feature>
<sequence length="480" mass="55700">MAVKKRKGDASSVMACKQKEGEPIREYYDRFTLATLNIPGHEEFLVTGAFAQGLLPRPLSRKMQGIVPRSRDEIKFRVEKYPRQIKGEERSSISVNLTQQERQDGNQQRHNRYSRHISRRYRPFNRDDNMSGHNDVHAFNKTPAKESKDNTKFCEYHKSKTHDTNECTWENIVDIAKDLKEKFDEDKYQPKIQKDGGKDQERRAEILTITGPRSYSNCQSQHGGIPSNIFDKRPRPEHSDPSDPLHITGFISQNRVEQVYIDTKTRVNMIYENCLRRLPIKWKKHIQPPRQVPLVGFTGHGIWPTGTVNLPFTLIIVYLLAEHNILLGWPMLFQLQAIPSTLQGILIFNTIDGSTTMVATNPDNGRDAERERKRETQLCRSECCQKMEDPWRRSTATQVLDHESRKRHRSVFSHITTSPPTEGNERRPKDGSAKVWRENHEPKKHLPSGKDTYLARDRRPNHVQPRSNWKPGADLGECRM</sequence>
<feature type="compositionally biased region" description="Basic and acidic residues" evidence="1">
    <location>
        <begin position="423"/>
        <end position="441"/>
    </location>
</feature>
<feature type="compositionally biased region" description="Polar residues" evidence="1">
    <location>
        <begin position="92"/>
        <end position="108"/>
    </location>
</feature>
<accession>A0A9R1UT23</accession>
<keyword evidence="3" id="KW-1185">Reference proteome</keyword>
<dbReference type="EMBL" id="NBSK02000008">
    <property type="protein sequence ID" value="KAJ0193018.1"/>
    <property type="molecule type" value="Genomic_DNA"/>
</dbReference>
<feature type="compositionally biased region" description="Basic and acidic residues" evidence="1">
    <location>
        <begin position="230"/>
        <end position="243"/>
    </location>
</feature>
<feature type="region of interest" description="Disordered" evidence="1">
    <location>
        <begin position="87"/>
        <end position="112"/>
    </location>
</feature>
<evidence type="ECO:0000313" key="3">
    <source>
        <dbReference type="Proteomes" id="UP000235145"/>
    </source>
</evidence>
<comment type="caution">
    <text evidence="2">The sequence shown here is derived from an EMBL/GenBank/DDBJ whole genome shotgun (WGS) entry which is preliminary data.</text>
</comment>
<dbReference type="PANTHER" id="PTHR33240">
    <property type="entry name" value="OS08G0508500 PROTEIN"/>
    <property type="match status" value="1"/>
</dbReference>
<name>A0A9R1UT23_LACSA</name>
<dbReference type="PANTHER" id="PTHR33240:SF15">
    <property type="entry name" value="GAG-PRO-LIKE PROTEIN"/>
    <property type="match status" value="1"/>
</dbReference>
<evidence type="ECO:0008006" key="4">
    <source>
        <dbReference type="Google" id="ProtNLM"/>
    </source>
</evidence>
<dbReference type="AlphaFoldDB" id="A0A9R1UT23"/>
<reference evidence="2 3" key="1">
    <citation type="journal article" date="2017" name="Nat. Commun.">
        <title>Genome assembly with in vitro proximity ligation data and whole-genome triplication in lettuce.</title>
        <authorList>
            <person name="Reyes-Chin-Wo S."/>
            <person name="Wang Z."/>
            <person name="Yang X."/>
            <person name="Kozik A."/>
            <person name="Arikit S."/>
            <person name="Song C."/>
            <person name="Xia L."/>
            <person name="Froenicke L."/>
            <person name="Lavelle D.O."/>
            <person name="Truco M.J."/>
            <person name="Xia R."/>
            <person name="Zhu S."/>
            <person name="Xu C."/>
            <person name="Xu H."/>
            <person name="Xu X."/>
            <person name="Cox K."/>
            <person name="Korf I."/>
            <person name="Meyers B.C."/>
            <person name="Michelmore R.W."/>
        </authorList>
    </citation>
    <scope>NUCLEOTIDE SEQUENCE [LARGE SCALE GENOMIC DNA]</scope>
    <source>
        <strain evidence="3">cv. Salinas</strain>
        <tissue evidence="2">Seedlings</tissue>
    </source>
</reference>
<feature type="compositionally biased region" description="Polar residues" evidence="1">
    <location>
        <begin position="211"/>
        <end position="222"/>
    </location>
</feature>